<dbReference type="NCBIfam" id="TIGR01409">
    <property type="entry name" value="TAT_signal_seq"/>
    <property type="match status" value="1"/>
</dbReference>
<dbReference type="SUPFAM" id="SSF49503">
    <property type="entry name" value="Cupredoxins"/>
    <property type="match status" value="3"/>
</dbReference>
<reference evidence="8" key="1">
    <citation type="submission" date="2018-12" db="EMBL/GenBank/DDBJ databases">
        <title>Tengunoibacter tsumagoiensis gen. nov., sp. nov., Dictyobacter kobayashii sp. nov., D. alpinus sp. nov., and D. joshuensis sp. nov. and description of Dictyobacteraceae fam. nov. within the order Ktedonobacterales isolated from Tengu-no-mugimeshi.</title>
        <authorList>
            <person name="Wang C.M."/>
            <person name="Zheng Y."/>
            <person name="Sakai Y."/>
            <person name="Toyoda A."/>
            <person name="Minakuchi Y."/>
            <person name="Abe K."/>
            <person name="Yokota A."/>
            <person name="Yabe S."/>
        </authorList>
    </citation>
    <scope>NUCLEOTIDE SEQUENCE [LARGE SCALE GENOMIC DNA]</scope>
    <source>
        <strain evidence="8">S-27</strain>
    </source>
</reference>
<dbReference type="InterPro" id="IPR011706">
    <property type="entry name" value="Cu-oxidase_C"/>
</dbReference>
<protein>
    <submittedName>
        <fullName evidence="7">Multicopper oxidase MmcO</fullName>
    </submittedName>
</protein>
<evidence type="ECO:0000259" key="4">
    <source>
        <dbReference type="Pfam" id="PF00394"/>
    </source>
</evidence>
<feature type="domain" description="Plastocyanin-like" evidence="5">
    <location>
        <begin position="385"/>
        <end position="497"/>
    </location>
</feature>
<keyword evidence="8" id="KW-1185">Reference proteome</keyword>
<feature type="domain" description="Plastocyanin-like" evidence="6">
    <location>
        <begin position="75"/>
        <end position="176"/>
    </location>
</feature>
<dbReference type="PROSITE" id="PS00079">
    <property type="entry name" value="MULTICOPPER_OXIDASE1"/>
    <property type="match status" value="1"/>
</dbReference>
<name>A0A401Z9A7_9CHLR</name>
<dbReference type="CDD" id="cd13896">
    <property type="entry name" value="CuRO_3_CopA"/>
    <property type="match status" value="1"/>
</dbReference>
<dbReference type="InterPro" id="IPR001117">
    <property type="entry name" value="Cu-oxidase_2nd"/>
</dbReference>
<feature type="domain" description="Plastocyanin-like" evidence="4">
    <location>
        <begin position="243"/>
        <end position="346"/>
    </location>
</feature>
<keyword evidence="3" id="KW-0186">Copper</keyword>
<organism evidence="7 8">
    <name type="scientific">Dictyobacter aurantiacus</name>
    <dbReference type="NCBI Taxonomy" id="1936993"/>
    <lineage>
        <taxon>Bacteria</taxon>
        <taxon>Bacillati</taxon>
        <taxon>Chloroflexota</taxon>
        <taxon>Ktedonobacteria</taxon>
        <taxon>Ktedonobacterales</taxon>
        <taxon>Dictyobacteraceae</taxon>
        <taxon>Dictyobacter</taxon>
    </lineage>
</organism>
<keyword evidence="2" id="KW-0560">Oxidoreductase</keyword>
<dbReference type="Pfam" id="PF07732">
    <property type="entry name" value="Cu-oxidase_3"/>
    <property type="match status" value="1"/>
</dbReference>
<dbReference type="Pfam" id="PF07731">
    <property type="entry name" value="Cu-oxidase_2"/>
    <property type="match status" value="1"/>
</dbReference>
<dbReference type="OrthoDB" id="9757546at2"/>
<evidence type="ECO:0000313" key="8">
    <source>
        <dbReference type="Proteomes" id="UP000287224"/>
    </source>
</evidence>
<dbReference type="AlphaFoldDB" id="A0A401Z9A7"/>
<dbReference type="PROSITE" id="PS00080">
    <property type="entry name" value="MULTICOPPER_OXIDASE2"/>
    <property type="match status" value="1"/>
</dbReference>
<dbReference type="PANTHER" id="PTHR11709:SF394">
    <property type="entry name" value="FI03373P-RELATED"/>
    <property type="match status" value="1"/>
</dbReference>
<dbReference type="InterPro" id="IPR011707">
    <property type="entry name" value="Cu-oxidase-like_N"/>
</dbReference>
<dbReference type="InterPro" id="IPR034279">
    <property type="entry name" value="CuRO_3_CopA"/>
</dbReference>
<gene>
    <name evidence="7" type="primary">mmcO</name>
    <name evidence="7" type="ORF">KDAU_07480</name>
</gene>
<dbReference type="InterPro" id="IPR045087">
    <property type="entry name" value="Cu-oxidase_fam"/>
</dbReference>
<dbReference type="RefSeq" id="WP_126594700.1">
    <property type="nucleotide sequence ID" value="NZ_BIFQ01000001.1"/>
</dbReference>
<dbReference type="InterPro" id="IPR008972">
    <property type="entry name" value="Cupredoxin"/>
</dbReference>
<dbReference type="PROSITE" id="PS51318">
    <property type="entry name" value="TAT"/>
    <property type="match status" value="1"/>
</dbReference>
<dbReference type="CDD" id="cd13861">
    <property type="entry name" value="CuRO_1_CumA_like"/>
    <property type="match status" value="1"/>
</dbReference>
<dbReference type="InterPro" id="IPR002355">
    <property type="entry name" value="Cu_oxidase_Cu_BS"/>
</dbReference>
<dbReference type="Proteomes" id="UP000287224">
    <property type="component" value="Unassembled WGS sequence"/>
</dbReference>
<sequence>MNNEMQCTGVTRRQFLKYVGVGSGMVAGMIALDACGVQPTQADGRSTFPHASSTGKVHVYTLNPAPTQLLVGGHLVSTWAYNGGLPGPEIRVNVGDTLRATVNNHVSEGTTIHWHGVPIVNAMDGVDGVTQPAINPGHTFTYHFVVPSAGTYFYHSHVGLQLDRGLYGPFIVEDPKETKNYDQDVVLLLDDWLDGVPGGPGNPSAALKQLIAGGDNMSGMNGMGGMGGSMAMQVPPDLLYPLYLINGKASDHPFTINVRKGHRIRVRFINASAATIYHLALNGHRMTVTHTDGQPVEPVDVDTIRIGMGERYDVLVTANNPGVWQLAAQVEGAKNMTRALFRYQESTATPPPADFLPPELQRNMLTYAMLQAAPGTSTPPTGQPDQTLPIQLSGGMGQYVWKINDQVFSQADQIALQKDRLVQFQFSNQSMMPHPMHLHGHFFQVENGTGRGPIKDTVLVDPMQKVNITWVSDNPGVWAFHCHNAYHQAAGMMRVIKIR</sequence>
<dbReference type="GO" id="GO:0016491">
    <property type="term" value="F:oxidoreductase activity"/>
    <property type="evidence" value="ECO:0007669"/>
    <property type="project" value="UniProtKB-KW"/>
</dbReference>
<keyword evidence="1" id="KW-0479">Metal-binding</keyword>
<dbReference type="InterPro" id="IPR019546">
    <property type="entry name" value="TAT_signal_bac_arc"/>
</dbReference>
<dbReference type="InterPro" id="IPR033138">
    <property type="entry name" value="Cu_oxidase_CS"/>
</dbReference>
<evidence type="ECO:0000256" key="3">
    <source>
        <dbReference type="ARBA" id="ARBA00023008"/>
    </source>
</evidence>
<comment type="caution">
    <text evidence="7">The sequence shown here is derived from an EMBL/GenBank/DDBJ whole genome shotgun (WGS) entry which is preliminary data.</text>
</comment>
<proteinExistence type="predicted"/>
<evidence type="ECO:0000256" key="2">
    <source>
        <dbReference type="ARBA" id="ARBA00023002"/>
    </source>
</evidence>
<evidence type="ECO:0000259" key="5">
    <source>
        <dbReference type="Pfam" id="PF07731"/>
    </source>
</evidence>
<dbReference type="Pfam" id="PF00394">
    <property type="entry name" value="Cu-oxidase"/>
    <property type="match status" value="1"/>
</dbReference>
<dbReference type="Gene3D" id="2.60.40.420">
    <property type="entry name" value="Cupredoxins - blue copper proteins"/>
    <property type="match status" value="3"/>
</dbReference>
<dbReference type="EMBL" id="BIFQ01000001">
    <property type="protein sequence ID" value="GCE03419.1"/>
    <property type="molecule type" value="Genomic_DNA"/>
</dbReference>
<evidence type="ECO:0000259" key="6">
    <source>
        <dbReference type="Pfam" id="PF07732"/>
    </source>
</evidence>
<dbReference type="PANTHER" id="PTHR11709">
    <property type="entry name" value="MULTI-COPPER OXIDASE"/>
    <property type="match status" value="1"/>
</dbReference>
<evidence type="ECO:0000256" key="1">
    <source>
        <dbReference type="ARBA" id="ARBA00022723"/>
    </source>
</evidence>
<dbReference type="GO" id="GO:0005507">
    <property type="term" value="F:copper ion binding"/>
    <property type="evidence" value="ECO:0007669"/>
    <property type="project" value="InterPro"/>
</dbReference>
<accession>A0A401Z9A7</accession>
<evidence type="ECO:0000313" key="7">
    <source>
        <dbReference type="EMBL" id="GCE03419.1"/>
    </source>
</evidence>
<dbReference type="InterPro" id="IPR006311">
    <property type="entry name" value="TAT_signal"/>
</dbReference>